<gene>
    <name evidence="9 12" type="primary">secA</name>
    <name evidence="12" type="ORF">MEA186_22231</name>
</gene>
<dbReference type="GO" id="GO:0006605">
    <property type="term" value="P:protein targeting"/>
    <property type="evidence" value="ECO:0007669"/>
    <property type="project" value="UniProtKB-UniRule"/>
</dbReference>
<dbReference type="InterPro" id="IPR014001">
    <property type="entry name" value="Helicase_ATP-bd"/>
</dbReference>
<dbReference type="InterPro" id="IPR000185">
    <property type="entry name" value="SecA"/>
</dbReference>
<evidence type="ECO:0000259" key="10">
    <source>
        <dbReference type="PROSITE" id="PS51192"/>
    </source>
</evidence>
<dbReference type="GO" id="GO:0005524">
    <property type="term" value="F:ATP binding"/>
    <property type="evidence" value="ECO:0007669"/>
    <property type="project" value="UniProtKB-UniRule"/>
</dbReference>
<dbReference type="Gene3D" id="3.90.1440.10">
    <property type="entry name" value="SecA, preprotein cross-linking domain"/>
    <property type="match status" value="1"/>
</dbReference>
<dbReference type="CDD" id="cd17928">
    <property type="entry name" value="DEXDc_SecA"/>
    <property type="match status" value="1"/>
</dbReference>
<dbReference type="PANTHER" id="PTHR30612:SF0">
    <property type="entry name" value="CHLOROPLAST PROTEIN-TRANSPORTING ATPASE"/>
    <property type="match status" value="1"/>
</dbReference>
<dbReference type="InterPro" id="IPR044722">
    <property type="entry name" value="SecA_SF2_C"/>
</dbReference>
<keyword evidence="7 9" id="KW-0811">Translocation</keyword>
<dbReference type="AlphaFoldDB" id="G6YEQ3"/>
<dbReference type="InterPro" id="IPR036670">
    <property type="entry name" value="SecA_X-link_sf"/>
</dbReference>
<reference evidence="12 13" key="1">
    <citation type="journal article" date="2012" name="J. Bacteriol.">
        <title>Draft Genome Sequence of Plant Growth-Promoting Rhizobium Mesorhizobium amorphae, Isolated from Zinc-Lead Mine Tailings.</title>
        <authorList>
            <person name="Hao X."/>
            <person name="Lin Y."/>
            <person name="Johnstone L."/>
            <person name="Baltrus D.A."/>
            <person name="Miller S.J."/>
            <person name="Wei G."/>
            <person name="Rensing C."/>
        </authorList>
    </citation>
    <scope>NUCLEOTIDE SEQUENCE [LARGE SCALE GENOMIC DNA]</scope>
    <source>
        <strain evidence="12 13">CCNWGS0123</strain>
    </source>
</reference>
<evidence type="ECO:0000256" key="3">
    <source>
        <dbReference type="ARBA" id="ARBA00022741"/>
    </source>
</evidence>
<dbReference type="Pfam" id="PF07517">
    <property type="entry name" value="SecA_DEAD"/>
    <property type="match status" value="1"/>
</dbReference>
<keyword evidence="3 9" id="KW-0547">Nucleotide-binding</keyword>
<dbReference type="eggNOG" id="COG0653">
    <property type="taxonomic scope" value="Bacteria"/>
</dbReference>
<dbReference type="PROSITE" id="PS51196">
    <property type="entry name" value="SECA_MOTOR_DEAD"/>
    <property type="match status" value="1"/>
</dbReference>
<evidence type="ECO:0000313" key="13">
    <source>
        <dbReference type="Proteomes" id="UP000002949"/>
    </source>
</evidence>
<dbReference type="SMART" id="SM00957">
    <property type="entry name" value="SecA_DEAD"/>
    <property type="match status" value="1"/>
</dbReference>
<keyword evidence="4 9" id="KW-0067">ATP-binding</keyword>
<evidence type="ECO:0000259" key="11">
    <source>
        <dbReference type="PROSITE" id="PS51196"/>
    </source>
</evidence>
<feature type="binding site" evidence="9">
    <location>
        <position position="67"/>
    </location>
    <ligand>
        <name>ATP</name>
        <dbReference type="ChEBI" id="CHEBI:30616"/>
    </ligand>
</feature>
<dbReference type="GO" id="GO:0005829">
    <property type="term" value="C:cytosol"/>
    <property type="evidence" value="ECO:0007669"/>
    <property type="project" value="TreeGrafter"/>
</dbReference>
<name>G6YEQ3_9HYPH</name>
<sequence>MYRALPRIEALGRDYAGIAEVELVELVAAFRPVMRRGGLTQANIERCFAIVREISWRKLGLRHHNVQILGGLAMLDGRVAEMATGEGKTITAGLAASAAALAGTPVHIITVNDYLAARDLATLKPVYDFLGLTTGLIQSGDRAGRPQVYASDIVYASNKEVAFDYLRDRMALGQRTGLLHRKLSGFGQAGSVNSQTVMRGLHLAIVDEADSALVDEARTPLIISQESNSVDERNWAEKTFRLIEDLQQDVDYVLLPDQRRIELTVAGKDRLWTRAEAADGFWRNRLRREESARQALSALLLFRRGEHYLVTDETVQIVDEFTGRIMADRTWSDGLHQLIEFKEGCKVTPRKRTVARITYQRFFRRYLRLAGMSGTAYEVKGELGAVYGLSVLAVPTHVPPRRAKLAPIVCATRDEKWNRIVQEVETMRALGRPVLIGTRSVSASQELSACLERACVEHAVLNAEQSEDEANVIAGAGRVGTVTVATNMAGRGVDIKVDPEALAMGGLHVVLSERHDARRIDRQMEGRTARKGTGGQRGTFFRCRIRSSISRRHALSSGPAGVRAGSGAEPRLRCFGWRRCALNARMQRSARTCSTRTGGWVCCSHSPANPNRLGPAAGRAAAGRRHVKCCDLSSPSPSCFWPAQLMRRRWIASSILRS</sequence>
<evidence type="ECO:0000256" key="6">
    <source>
        <dbReference type="ARBA" id="ARBA00022967"/>
    </source>
</evidence>
<dbReference type="PRINTS" id="PR00906">
    <property type="entry name" value="SECA"/>
</dbReference>
<dbReference type="GO" id="GO:0031522">
    <property type="term" value="C:cell envelope Sec protein transport complex"/>
    <property type="evidence" value="ECO:0007669"/>
    <property type="project" value="TreeGrafter"/>
</dbReference>
<dbReference type="PANTHER" id="PTHR30612">
    <property type="entry name" value="SECA INNER MEMBRANE COMPONENT OF SEC PROTEIN SECRETION SYSTEM"/>
    <property type="match status" value="1"/>
</dbReference>
<evidence type="ECO:0000256" key="8">
    <source>
        <dbReference type="ARBA" id="ARBA00023136"/>
    </source>
</evidence>
<dbReference type="PROSITE" id="PS51192">
    <property type="entry name" value="HELICASE_ATP_BIND_1"/>
    <property type="match status" value="1"/>
</dbReference>
<dbReference type="GO" id="GO:0043952">
    <property type="term" value="P:protein transport by the Sec complex"/>
    <property type="evidence" value="ECO:0007669"/>
    <property type="project" value="TreeGrafter"/>
</dbReference>
<keyword evidence="5 9" id="KW-0653">Protein transport</keyword>
<comment type="subcellular location">
    <subcellularLocation>
        <location evidence="9">Cell membrane</location>
        <topology evidence="9">Peripheral membrane protein</topology>
        <orientation evidence="9">Cytoplasmic side</orientation>
    </subcellularLocation>
    <subcellularLocation>
        <location evidence="9">Cytoplasm</location>
    </subcellularLocation>
    <text evidence="9">Distribution is 50-50.</text>
</comment>
<dbReference type="HAMAP" id="MF_01382">
    <property type="entry name" value="SecA"/>
    <property type="match status" value="1"/>
</dbReference>
<keyword evidence="2 9" id="KW-1003">Cell membrane</keyword>
<keyword evidence="1 9" id="KW-0813">Transport</keyword>
<proteinExistence type="inferred from homology"/>
<keyword evidence="13" id="KW-1185">Reference proteome</keyword>
<comment type="function">
    <text evidence="9">Part of the Sec protein translocase complex. Interacts with the SecYEG preprotein conducting channel. Has a central role in coupling the hydrolysis of ATP to the transfer of proteins into and across the cell membrane, serving both as a receptor for the preprotein-SecB complex and as an ATP-driven molecular motor driving the stepwise translocation of polypeptide chains across the membrane.</text>
</comment>
<dbReference type="InterPro" id="IPR027417">
    <property type="entry name" value="P-loop_NTPase"/>
</dbReference>
<dbReference type="InterPro" id="IPR011115">
    <property type="entry name" value="SecA_DEAD"/>
</dbReference>
<dbReference type="SUPFAM" id="SSF81767">
    <property type="entry name" value="Pre-protein crosslinking domain of SecA"/>
    <property type="match status" value="1"/>
</dbReference>
<protein>
    <recommendedName>
        <fullName evidence="9">Protein translocase subunit SecA</fullName>
        <ecNumber evidence="9">7.4.2.8</ecNumber>
    </recommendedName>
</protein>
<dbReference type="PATRIC" id="fig|1082933.3.peg.4333"/>
<evidence type="ECO:0000256" key="2">
    <source>
        <dbReference type="ARBA" id="ARBA00022475"/>
    </source>
</evidence>
<dbReference type="Pfam" id="PF21090">
    <property type="entry name" value="P-loop_SecA"/>
    <property type="match status" value="2"/>
</dbReference>
<dbReference type="GO" id="GO:0005886">
    <property type="term" value="C:plasma membrane"/>
    <property type="evidence" value="ECO:0007669"/>
    <property type="project" value="UniProtKB-SubCell"/>
</dbReference>
<dbReference type="EC" id="7.4.2.8" evidence="9"/>
<evidence type="ECO:0000256" key="7">
    <source>
        <dbReference type="ARBA" id="ARBA00023010"/>
    </source>
</evidence>
<dbReference type="EMBL" id="AGSN01000146">
    <property type="protein sequence ID" value="EHH09782.1"/>
    <property type="molecule type" value="Genomic_DNA"/>
</dbReference>
<feature type="binding site" evidence="9">
    <location>
        <begin position="85"/>
        <end position="89"/>
    </location>
    <ligand>
        <name>ATP</name>
        <dbReference type="ChEBI" id="CHEBI:30616"/>
    </ligand>
</feature>
<organism evidence="12 13">
    <name type="scientific">Mesorhizobium amorphae CCNWGS0123</name>
    <dbReference type="NCBI Taxonomy" id="1082933"/>
    <lineage>
        <taxon>Bacteria</taxon>
        <taxon>Pseudomonadati</taxon>
        <taxon>Pseudomonadota</taxon>
        <taxon>Alphaproteobacteria</taxon>
        <taxon>Hyphomicrobiales</taxon>
        <taxon>Phyllobacteriaceae</taxon>
        <taxon>Mesorhizobium</taxon>
    </lineage>
</organism>
<dbReference type="STRING" id="1082933.A6B35_25190"/>
<keyword evidence="6 9" id="KW-1278">Translocase</keyword>
<dbReference type="CDD" id="cd18803">
    <property type="entry name" value="SF2_C_secA"/>
    <property type="match status" value="1"/>
</dbReference>
<evidence type="ECO:0000256" key="1">
    <source>
        <dbReference type="ARBA" id="ARBA00022448"/>
    </source>
</evidence>
<feature type="domain" description="SecA family profile" evidence="11">
    <location>
        <begin position="1"/>
        <end position="569"/>
    </location>
</feature>
<dbReference type="GO" id="GO:0017038">
    <property type="term" value="P:protein import"/>
    <property type="evidence" value="ECO:0007669"/>
    <property type="project" value="InterPro"/>
</dbReference>
<comment type="catalytic activity">
    <reaction evidence="9">
        <text>ATP + H2O + cellular proteinSide 1 = ADP + phosphate + cellular proteinSide 2.</text>
        <dbReference type="EC" id="7.4.2.8"/>
    </reaction>
</comment>
<dbReference type="Pfam" id="PF01043">
    <property type="entry name" value="SecA_PP_bind"/>
    <property type="match status" value="1"/>
</dbReference>
<feature type="binding site" evidence="9">
    <location>
        <position position="494"/>
    </location>
    <ligand>
        <name>ATP</name>
        <dbReference type="ChEBI" id="CHEBI:30616"/>
    </ligand>
</feature>
<evidence type="ECO:0000256" key="9">
    <source>
        <dbReference type="HAMAP-Rule" id="MF_01382"/>
    </source>
</evidence>
<comment type="similarity">
    <text evidence="9">Belongs to the SecA family.</text>
</comment>
<comment type="subunit">
    <text evidence="9">Monomer and homodimer. Part of the essential Sec protein translocation apparatus which comprises SecA, SecYEG and auxiliary proteins SecDF-YajC and YidC.</text>
</comment>
<dbReference type="InterPro" id="IPR014018">
    <property type="entry name" value="SecA_motor_DEAD"/>
</dbReference>
<dbReference type="SUPFAM" id="SSF52540">
    <property type="entry name" value="P-loop containing nucleoside triphosphate hydrolases"/>
    <property type="match status" value="2"/>
</dbReference>
<accession>G6YEQ3</accession>
<dbReference type="SMART" id="SM00958">
    <property type="entry name" value="SecA_PP_bind"/>
    <property type="match status" value="1"/>
</dbReference>
<keyword evidence="9" id="KW-0963">Cytoplasm</keyword>
<feature type="domain" description="Helicase ATP-binding" evidence="10">
    <location>
        <begin position="69"/>
        <end position="246"/>
    </location>
</feature>
<dbReference type="GO" id="GO:0065002">
    <property type="term" value="P:intracellular protein transmembrane transport"/>
    <property type="evidence" value="ECO:0007669"/>
    <property type="project" value="UniProtKB-UniRule"/>
</dbReference>
<dbReference type="GO" id="GO:0008564">
    <property type="term" value="F:protein-exporting ATPase activity"/>
    <property type="evidence" value="ECO:0007669"/>
    <property type="project" value="UniProtKB-EC"/>
</dbReference>
<dbReference type="Proteomes" id="UP000002949">
    <property type="component" value="Unassembled WGS sequence"/>
</dbReference>
<keyword evidence="8 9" id="KW-0472">Membrane</keyword>
<evidence type="ECO:0000256" key="5">
    <source>
        <dbReference type="ARBA" id="ARBA00022927"/>
    </source>
</evidence>
<dbReference type="Gene3D" id="3.40.50.300">
    <property type="entry name" value="P-loop containing nucleotide triphosphate hydrolases"/>
    <property type="match status" value="2"/>
</dbReference>
<evidence type="ECO:0000313" key="12">
    <source>
        <dbReference type="EMBL" id="EHH09782.1"/>
    </source>
</evidence>
<dbReference type="InterPro" id="IPR011130">
    <property type="entry name" value="SecA_preprotein_X-link_dom"/>
</dbReference>
<evidence type="ECO:0000256" key="4">
    <source>
        <dbReference type="ARBA" id="ARBA00022840"/>
    </source>
</evidence>